<organism evidence="2 3">
    <name type="scientific">Mongoliitalea lutea</name>
    <dbReference type="NCBI Taxonomy" id="849756"/>
    <lineage>
        <taxon>Bacteria</taxon>
        <taxon>Pseudomonadati</taxon>
        <taxon>Bacteroidota</taxon>
        <taxon>Cytophagia</taxon>
        <taxon>Cytophagales</taxon>
        <taxon>Cyclobacteriaceae</taxon>
        <taxon>Mongoliitalea</taxon>
    </lineage>
</organism>
<dbReference type="Pfam" id="PF13970">
    <property type="entry name" value="DUF4221"/>
    <property type="match status" value="1"/>
</dbReference>
<dbReference type="AlphaFoldDB" id="A0A8J3G6G1"/>
<keyword evidence="3" id="KW-1185">Reference proteome</keyword>
<proteinExistence type="predicted"/>
<sequence>MKFTKLFETTILLISSLLLLFSCTSNQESKTPTVLYASIEELILDTIYIAKDLETSRLPSAFTYDASSQSLMALAQNTLFTIPYPELTPVSKQLLEKEGPDGIGSFSYGGLITDDYIFILNSPKELIQLDKKGKVLKRIPFPLDSKIPNALFNILKGQEISWDKENQQLIIPLVPFVLKEESFENNPWIWEADFTSDEIRPLASFTFPDLYKEFLDDIELGTFYNTYHPKLQAQVISLPASDSLLLIHSDRQEWRYAGSTEKLQFLKGKTEQYGEMIAFLPNHESSRYGTITWDPYRNHFIRNLIISEKKIDEKVIRDHRLLFFDADFQKLAEISFNAAIISRTPFFTPDGIYLKLLDAESDDYDGYVRLKTDF</sequence>
<dbReference type="Proteomes" id="UP000642809">
    <property type="component" value="Unassembled WGS sequence"/>
</dbReference>
<accession>A0A8J3G6G1</accession>
<dbReference type="EMBL" id="BMYF01000021">
    <property type="protein sequence ID" value="GHB47633.1"/>
    <property type="molecule type" value="Genomic_DNA"/>
</dbReference>
<gene>
    <name evidence="2" type="ORF">GCM10008106_30570</name>
</gene>
<name>A0A8J3G6G1_9BACT</name>
<feature type="signal peptide" evidence="1">
    <location>
        <begin position="1"/>
        <end position="27"/>
    </location>
</feature>
<feature type="chain" id="PRO_5035216058" description="DUF4221 domain-containing protein" evidence="1">
    <location>
        <begin position="28"/>
        <end position="374"/>
    </location>
</feature>
<evidence type="ECO:0008006" key="4">
    <source>
        <dbReference type="Google" id="ProtNLM"/>
    </source>
</evidence>
<evidence type="ECO:0000313" key="3">
    <source>
        <dbReference type="Proteomes" id="UP000642809"/>
    </source>
</evidence>
<dbReference type="InterPro" id="IPR025316">
    <property type="entry name" value="DUF4221"/>
</dbReference>
<keyword evidence="1" id="KW-0732">Signal</keyword>
<protein>
    <recommendedName>
        <fullName evidence="4">DUF4221 domain-containing protein</fullName>
    </recommendedName>
</protein>
<dbReference type="PROSITE" id="PS51257">
    <property type="entry name" value="PROKAR_LIPOPROTEIN"/>
    <property type="match status" value="1"/>
</dbReference>
<reference evidence="2" key="2">
    <citation type="submission" date="2020-09" db="EMBL/GenBank/DDBJ databases">
        <authorList>
            <person name="Sun Q."/>
            <person name="Kim S."/>
        </authorList>
    </citation>
    <scope>NUCLEOTIDE SEQUENCE</scope>
    <source>
        <strain evidence="2">KCTC 23224</strain>
    </source>
</reference>
<evidence type="ECO:0000313" key="2">
    <source>
        <dbReference type="EMBL" id="GHB47633.1"/>
    </source>
</evidence>
<comment type="caution">
    <text evidence="2">The sequence shown here is derived from an EMBL/GenBank/DDBJ whole genome shotgun (WGS) entry which is preliminary data.</text>
</comment>
<reference evidence="2" key="1">
    <citation type="journal article" date="2014" name="Int. J. Syst. Evol. Microbiol.">
        <title>Complete genome sequence of Corynebacterium casei LMG S-19264T (=DSM 44701T), isolated from a smear-ripened cheese.</title>
        <authorList>
            <consortium name="US DOE Joint Genome Institute (JGI-PGF)"/>
            <person name="Walter F."/>
            <person name="Albersmeier A."/>
            <person name="Kalinowski J."/>
            <person name="Ruckert C."/>
        </authorList>
    </citation>
    <scope>NUCLEOTIDE SEQUENCE</scope>
    <source>
        <strain evidence="2">KCTC 23224</strain>
    </source>
</reference>
<dbReference type="RefSeq" id="WP_189584639.1">
    <property type="nucleotide sequence ID" value="NZ_BMYF01000021.1"/>
</dbReference>
<evidence type="ECO:0000256" key="1">
    <source>
        <dbReference type="SAM" id="SignalP"/>
    </source>
</evidence>